<dbReference type="Proteomes" id="UP000582487">
    <property type="component" value="Unassembled WGS sequence"/>
</dbReference>
<feature type="region of interest" description="Disordered" evidence="1">
    <location>
        <begin position="20"/>
        <end position="64"/>
    </location>
</feature>
<dbReference type="EMBL" id="JABCUV010000005">
    <property type="protein sequence ID" value="NMW93242.1"/>
    <property type="molecule type" value="Genomic_DNA"/>
</dbReference>
<accession>A0A7Y0Y345</accession>
<feature type="compositionally biased region" description="Polar residues" evidence="1">
    <location>
        <begin position="28"/>
        <end position="53"/>
    </location>
</feature>
<evidence type="ECO:0000313" key="4">
    <source>
        <dbReference type="Proteomes" id="UP000578252"/>
    </source>
</evidence>
<proteinExistence type="predicted"/>
<dbReference type="EMBL" id="JABCUR010000001">
    <property type="protein sequence ID" value="NMW64038.1"/>
    <property type="molecule type" value="Genomic_DNA"/>
</dbReference>
<evidence type="ECO:0000256" key="1">
    <source>
        <dbReference type="SAM" id="MobiDB-lite"/>
    </source>
</evidence>
<comment type="caution">
    <text evidence="2">The sequence shown here is derived from an EMBL/GenBank/DDBJ whole genome shotgun (WGS) entry which is preliminary data.</text>
</comment>
<protein>
    <submittedName>
        <fullName evidence="2">Uncharacterized protein</fullName>
    </submittedName>
</protein>
<sequence length="64" mass="7534">MQEKTGATWDRWDKRYKWDKPAKVARQGSPNYPDSGMSPSQSLVYRQTDSTTRMPWRARCPNLD</sequence>
<evidence type="ECO:0000313" key="5">
    <source>
        <dbReference type="Proteomes" id="UP000582487"/>
    </source>
</evidence>
<organism evidence="2 4">
    <name type="scientific">Mobiluncus mulieris</name>
    <dbReference type="NCBI Taxonomy" id="2052"/>
    <lineage>
        <taxon>Bacteria</taxon>
        <taxon>Bacillati</taxon>
        <taxon>Actinomycetota</taxon>
        <taxon>Actinomycetes</taxon>
        <taxon>Actinomycetales</taxon>
        <taxon>Actinomycetaceae</taxon>
        <taxon>Mobiluncus</taxon>
    </lineage>
</organism>
<reference evidence="4 5" key="1">
    <citation type="submission" date="2020-04" db="EMBL/GenBank/DDBJ databases">
        <title>Antimicrobial susceptibility and clonality of vaginal-derived multi-drug resistant Mobiluncus isolates in China.</title>
        <authorList>
            <person name="Zhang X."/>
        </authorList>
    </citation>
    <scope>NUCLEOTIDE SEQUENCE [LARGE SCALE GENOMIC DNA]</scope>
    <source>
        <strain evidence="2 4">13</strain>
        <strain evidence="3 5">7</strain>
    </source>
</reference>
<evidence type="ECO:0000313" key="3">
    <source>
        <dbReference type="EMBL" id="NMW93242.1"/>
    </source>
</evidence>
<dbReference type="AlphaFoldDB" id="A0A7Y0Y345"/>
<gene>
    <name evidence="3" type="ORF">HHJ74_05960</name>
    <name evidence="2" type="ORF">HHJ78_00405</name>
</gene>
<dbReference type="Proteomes" id="UP000578252">
    <property type="component" value="Unassembled WGS sequence"/>
</dbReference>
<dbReference type="RefSeq" id="WP_169757066.1">
    <property type="nucleotide sequence ID" value="NZ_CAMPNB010000016.1"/>
</dbReference>
<name>A0A7Y0Y345_9ACTO</name>
<evidence type="ECO:0000313" key="2">
    <source>
        <dbReference type="EMBL" id="NMW64038.1"/>
    </source>
</evidence>